<name>A0ABM8GWJ2_9MICO</name>
<accession>A0ABM8GWJ2</accession>
<evidence type="ECO:0000313" key="2">
    <source>
        <dbReference type="EMBL" id="BDZ52861.1"/>
    </source>
</evidence>
<dbReference type="RefSeq" id="WP_286347143.1">
    <property type="nucleotide sequence ID" value="NZ_AP027733.1"/>
</dbReference>
<gene>
    <name evidence="1" type="ORF">GCM10025867_45360</name>
    <name evidence="2" type="ORF">GCM10025867_51020</name>
</gene>
<keyword evidence="3" id="KW-1185">Reference proteome</keyword>
<dbReference type="EMBL" id="AP027733">
    <property type="protein sequence ID" value="BDZ52861.1"/>
    <property type="molecule type" value="Genomic_DNA"/>
</dbReference>
<organism evidence="2 3">
    <name type="scientific">Frondihabitans sucicola</name>
    <dbReference type="NCBI Taxonomy" id="1268041"/>
    <lineage>
        <taxon>Bacteria</taxon>
        <taxon>Bacillati</taxon>
        <taxon>Actinomycetota</taxon>
        <taxon>Actinomycetes</taxon>
        <taxon>Micrococcales</taxon>
        <taxon>Microbacteriaceae</taxon>
        <taxon>Frondihabitans</taxon>
    </lineage>
</organism>
<evidence type="ECO:0000313" key="3">
    <source>
        <dbReference type="Proteomes" id="UP001321486"/>
    </source>
</evidence>
<reference evidence="2" key="1">
    <citation type="journal article" date="2014" name="Int. J. Syst. Evol. Microbiol.">
        <title>Complete genome of a new Firmicutes species belonging to the dominant human colonic microbiota ('Ruminococcus bicirculans') reveals two chromosomes and a selective capacity to utilize plant glucans.</title>
        <authorList>
            <consortium name="NISC Comparative Sequencing Program"/>
            <person name="Wegmann U."/>
            <person name="Louis P."/>
            <person name="Goesmann A."/>
            <person name="Henrissat B."/>
            <person name="Duncan S.H."/>
            <person name="Flint H.J."/>
        </authorList>
    </citation>
    <scope>NUCLEOTIDE SEQUENCE</scope>
    <source>
        <strain evidence="2">NBRC 108728</strain>
    </source>
</reference>
<keyword evidence="2" id="KW-0614">Plasmid</keyword>
<dbReference type="EMBL" id="AP027733">
    <property type="protein sequence ID" value="BDZ52295.1"/>
    <property type="molecule type" value="Genomic_DNA"/>
</dbReference>
<geneLocation type="plasmid" evidence="2 3">
    <name>pNBRC108728a</name>
</geneLocation>
<protein>
    <submittedName>
        <fullName evidence="2">Uncharacterized protein</fullName>
    </submittedName>
</protein>
<dbReference type="Proteomes" id="UP001321486">
    <property type="component" value="Plasmid pNBRC108728a"/>
</dbReference>
<sequence length="111" mass="11676">MTAHRDPSVPSAYDLNGQHAADVLMGAQALHLDANLHGDPPPTRNQVAAVLHGLANFGLASHMLSPEVAALGADKLDPLGEDFARATGVGRYLKGLGHWLETYPDDTSLGE</sequence>
<proteinExistence type="predicted"/>
<reference evidence="3" key="2">
    <citation type="journal article" date="2019" name="Int. J. Syst. Evol. Microbiol.">
        <title>The Global Catalogue of Microorganisms (GCM) 10K type strain sequencing project: providing services to taxonomists for standard genome sequencing and annotation.</title>
        <authorList>
            <consortium name="The Broad Institute Genomics Platform"/>
            <consortium name="The Broad Institute Genome Sequencing Center for Infectious Disease"/>
            <person name="Wu L."/>
            <person name="Ma J."/>
        </authorList>
    </citation>
    <scope>NUCLEOTIDE SEQUENCE [LARGE SCALE GENOMIC DNA]</scope>
    <source>
        <strain evidence="3">NBRC 108728</strain>
    </source>
</reference>
<reference evidence="2" key="3">
    <citation type="submission" date="2023-02" db="EMBL/GenBank/DDBJ databases">
        <authorList>
            <person name="Sun Q."/>
            <person name="Mori K."/>
        </authorList>
    </citation>
    <scope>NUCLEOTIDE SEQUENCE</scope>
    <source>
        <strain evidence="2">NBRC 108728</strain>
        <plasmid evidence="2">pNBRC108728a</plasmid>
    </source>
</reference>
<evidence type="ECO:0000313" key="1">
    <source>
        <dbReference type="EMBL" id="BDZ52295.1"/>
    </source>
</evidence>